<protein>
    <submittedName>
        <fullName evidence="4">Nitroreductase</fullName>
    </submittedName>
</protein>
<dbReference type="InterPro" id="IPR000415">
    <property type="entry name" value="Nitroreductase-like"/>
</dbReference>
<evidence type="ECO:0000259" key="3">
    <source>
        <dbReference type="Pfam" id="PF00881"/>
    </source>
</evidence>
<dbReference type="RefSeq" id="WP_123291305.1">
    <property type="nucleotide sequence ID" value="NZ_RJVA01000015.1"/>
</dbReference>
<dbReference type="GO" id="GO:0016491">
    <property type="term" value="F:oxidoreductase activity"/>
    <property type="evidence" value="ECO:0007669"/>
    <property type="project" value="UniProtKB-KW"/>
</dbReference>
<evidence type="ECO:0000313" key="5">
    <source>
        <dbReference type="Proteomes" id="UP000276223"/>
    </source>
</evidence>
<evidence type="ECO:0000313" key="4">
    <source>
        <dbReference type="EMBL" id="ROQ90243.1"/>
    </source>
</evidence>
<accession>A0A3N1UJG4</accession>
<keyword evidence="2" id="KW-0560">Oxidoreductase</keyword>
<dbReference type="Proteomes" id="UP000276223">
    <property type="component" value="Unassembled WGS sequence"/>
</dbReference>
<evidence type="ECO:0000256" key="2">
    <source>
        <dbReference type="ARBA" id="ARBA00023002"/>
    </source>
</evidence>
<comment type="caution">
    <text evidence="4">The sequence shown here is derived from an EMBL/GenBank/DDBJ whole genome shotgun (WGS) entry which is preliminary data.</text>
</comment>
<dbReference type="EMBL" id="RJVA01000015">
    <property type="protein sequence ID" value="ROQ90243.1"/>
    <property type="molecule type" value="Genomic_DNA"/>
</dbReference>
<dbReference type="Gene3D" id="3.40.109.10">
    <property type="entry name" value="NADH Oxidase"/>
    <property type="match status" value="1"/>
</dbReference>
<reference evidence="4 5" key="1">
    <citation type="submission" date="2018-11" db="EMBL/GenBank/DDBJ databases">
        <title>Genomic Encyclopedia of Type Strains, Phase IV (KMG-IV): sequencing the most valuable type-strain genomes for metagenomic binning, comparative biology and taxonomic classification.</title>
        <authorList>
            <person name="Goeker M."/>
        </authorList>
    </citation>
    <scope>NUCLEOTIDE SEQUENCE [LARGE SCALE GENOMIC DNA]</scope>
    <source>
        <strain evidence="4 5">DSM 22027</strain>
    </source>
</reference>
<dbReference type="PANTHER" id="PTHR43673">
    <property type="entry name" value="NAD(P)H NITROREDUCTASE YDGI-RELATED"/>
    <property type="match status" value="1"/>
</dbReference>
<organism evidence="4 5">
    <name type="scientific">Desulfosoma caldarium</name>
    <dbReference type="NCBI Taxonomy" id="610254"/>
    <lineage>
        <taxon>Bacteria</taxon>
        <taxon>Pseudomonadati</taxon>
        <taxon>Thermodesulfobacteriota</taxon>
        <taxon>Syntrophobacteria</taxon>
        <taxon>Syntrophobacterales</taxon>
        <taxon>Syntrophobacteraceae</taxon>
        <taxon>Desulfosoma</taxon>
    </lineage>
</organism>
<name>A0A3N1UJG4_9BACT</name>
<dbReference type="InterPro" id="IPR029479">
    <property type="entry name" value="Nitroreductase"/>
</dbReference>
<proteinExistence type="inferred from homology"/>
<keyword evidence="5" id="KW-1185">Reference proteome</keyword>
<dbReference type="Pfam" id="PF00881">
    <property type="entry name" value="Nitroreductase"/>
    <property type="match status" value="1"/>
</dbReference>
<feature type="domain" description="Nitroreductase" evidence="3">
    <location>
        <begin position="8"/>
        <end position="158"/>
    </location>
</feature>
<dbReference type="AlphaFoldDB" id="A0A3N1UJG4"/>
<dbReference type="SUPFAM" id="SSF55469">
    <property type="entry name" value="FMN-dependent nitroreductase-like"/>
    <property type="match status" value="1"/>
</dbReference>
<gene>
    <name evidence="4" type="ORF">EDC27_2863</name>
</gene>
<sequence>MAELMDVIRSRRSIRNFEDKDVPDELLQKVLDAVKWSQSWANTQCWEAIVVRHPETKAKLQETLAKGNPATKSITAAPVVVALCGKLQSAGYYKGEKTTKFGDWFLFDLGIATQNFCLAATDLGLGTVVVGLFDHDKAKEILGVPEGYELVVLLPLGYPSKVPSAPKRREIEEFTHYERF</sequence>
<dbReference type="OrthoDB" id="9798230at2"/>
<dbReference type="PANTHER" id="PTHR43673:SF10">
    <property type="entry name" value="NADH DEHYDROGENASE_NAD(P)H NITROREDUCTASE XCC3605-RELATED"/>
    <property type="match status" value="1"/>
</dbReference>
<evidence type="ECO:0000256" key="1">
    <source>
        <dbReference type="ARBA" id="ARBA00007118"/>
    </source>
</evidence>
<comment type="similarity">
    <text evidence="1">Belongs to the nitroreductase family.</text>
</comment>